<keyword evidence="2" id="KW-0540">Nuclease</keyword>
<dbReference type="AlphaFoldDB" id="A0A110A772"/>
<evidence type="ECO:0000256" key="2">
    <source>
        <dbReference type="ARBA" id="ARBA00022722"/>
    </source>
</evidence>
<evidence type="ECO:0000313" key="11">
    <source>
        <dbReference type="Proteomes" id="UP000184204"/>
    </source>
</evidence>
<evidence type="ECO:0000313" key="8">
    <source>
        <dbReference type="EMBL" id="AMJ41587.1"/>
    </source>
</evidence>
<dbReference type="PANTHER" id="PTHR36531">
    <property type="entry name" value="CRISPR-ASSOCIATED EXONUCLEASE CAS4"/>
    <property type="match status" value="1"/>
</dbReference>
<sequence length="209" mass="23748">MLDFIKSLEWADLFLMIAVLILLVLFLFRGRGWSIKKLPSSNRMGGYALFYADQKQNGKNEENFGKLLHSAEYELQGKPDYIYKKRLGKGLVPVELKSGKIGDDPLPHRGDLLQLAAYFLIIEDVYGVRPKFGRLVYSDYMFVVKNIKSLRKEVLNTTKEMREMLIYGVGKANPSFVTCRYCVCNGTVCEYSGTEIIGGKGNESSCREE</sequence>
<evidence type="ECO:0000256" key="5">
    <source>
        <dbReference type="ARBA" id="ARBA00023004"/>
    </source>
</evidence>
<keyword evidence="10" id="KW-1185">Reference proteome</keyword>
<evidence type="ECO:0000313" key="10">
    <source>
        <dbReference type="Proteomes" id="UP000068026"/>
    </source>
</evidence>
<reference evidence="8 10" key="1">
    <citation type="journal article" date="2016" name="Genome Announc.">
        <title>Complete Genome Sequence of the Amino Acid-Fermenting Clostridium propionicum X2 (DSM 1682).</title>
        <authorList>
            <person name="Poehlein A."/>
            <person name="Schlien K."/>
            <person name="Chowdhury N.P."/>
            <person name="Gottschalk G."/>
            <person name="Buckel W."/>
            <person name="Daniel R."/>
        </authorList>
    </citation>
    <scope>NUCLEOTIDE SEQUENCE [LARGE SCALE GENOMIC DNA]</scope>
    <source>
        <strain evidence="8 10">X2</strain>
    </source>
</reference>
<evidence type="ECO:0000256" key="6">
    <source>
        <dbReference type="ARBA" id="ARBA00023014"/>
    </source>
</evidence>
<keyword evidence="7" id="KW-1133">Transmembrane helix</keyword>
<keyword evidence="7" id="KW-0812">Transmembrane</keyword>
<dbReference type="Gene3D" id="3.90.320.10">
    <property type="match status" value="1"/>
</dbReference>
<feature type="transmembrane region" description="Helical" evidence="7">
    <location>
        <begin position="12"/>
        <end position="28"/>
    </location>
</feature>
<reference evidence="10" key="2">
    <citation type="submission" date="2016-01" db="EMBL/GenBank/DDBJ databases">
        <authorList>
            <person name="Poehlein A."/>
            <person name="Schlien K."/>
            <person name="Gottschalk G."/>
            <person name="Buckel W."/>
            <person name="Daniel R."/>
        </authorList>
    </citation>
    <scope>NUCLEOTIDE SEQUENCE [LARGE SCALE GENOMIC DNA]</scope>
    <source>
        <strain evidence="10">X2</strain>
    </source>
</reference>
<dbReference type="RefSeq" id="WP_066051063.1">
    <property type="nucleotide sequence ID" value="NZ_CP014223.1"/>
</dbReference>
<dbReference type="OrthoDB" id="2046333at2"/>
<dbReference type="Proteomes" id="UP000184204">
    <property type="component" value="Unassembled WGS sequence"/>
</dbReference>
<evidence type="ECO:0000256" key="4">
    <source>
        <dbReference type="ARBA" id="ARBA00022801"/>
    </source>
</evidence>
<dbReference type="InterPro" id="IPR011604">
    <property type="entry name" value="PDDEXK-like_dom_sf"/>
</dbReference>
<organism evidence="9 11">
    <name type="scientific">Anaerotignum propionicum DSM 1682</name>
    <dbReference type="NCBI Taxonomy" id="991789"/>
    <lineage>
        <taxon>Bacteria</taxon>
        <taxon>Bacillati</taxon>
        <taxon>Bacillota</taxon>
        <taxon>Clostridia</taxon>
        <taxon>Lachnospirales</taxon>
        <taxon>Anaerotignaceae</taxon>
        <taxon>Anaerotignum</taxon>
    </lineage>
</organism>
<evidence type="ECO:0000256" key="3">
    <source>
        <dbReference type="ARBA" id="ARBA00022723"/>
    </source>
</evidence>
<dbReference type="KEGG" id="cpro:CPRO_20050"/>
<keyword evidence="9" id="KW-0269">Exonuclease</keyword>
<keyword evidence="4" id="KW-0378">Hydrolase</keyword>
<evidence type="ECO:0000256" key="7">
    <source>
        <dbReference type="SAM" id="Phobius"/>
    </source>
</evidence>
<protein>
    <submittedName>
        <fullName evidence="9">CRISPR-associated exonuclease Cas4</fullName>
    </submittedName>
</protein>
<keyword evidence="3" id="KW-0479">Metal-binding</keyword>
<comment type="cofactor">
    <cofactor evidence="1">
        <name>[4Fe-4S] cluster</name>
        <dbReference type="ChEBI" id="CHEBI:49883"/>
    </cofactor>
</comment>
<dbReference type="GO" id="GO:0051536">
    <property type="term" value="F:iron-sulfur cluster binding"/>
    <property type="evidence" value="ECO:0007669"/>
    <property type="project" value="UniProtKB-KW"/>
</dbReference>
<proteinExistence type="predicted"/>
<name>A0A110A772_ANAPI</name>
<keyword evidence="5" id="KW-0408">Iron</keyword>
<dbReference type="GO" id="GO:0046872">
    <property type="term" value="F:metal ion binding"/>
    <property type="evidence" value="ECO:0007669"/>
    <property type="project" value="UniProtKB-KW"/>
</dbReference>
<gene>
    <name evidence="8" type="ORF">CPRO_20050</name>
    <name evidence="9" type="ORF">SAMN02745151_02026</name>
</gene>
<dbReference type="InterPro" id="IPR051827">
    <property type="entry name" value="Cas4_exonuclease"/>
</dbReference>
<keyword evidence="6" id="KW-0411">Iron-sulfur</keyword>
<reference evidence="9" key="4">
    <citation type="submission" date="2016-11" db="EMBL/GenBank/DDBJ databases">
        <authorList>
            <person name="Varghese N."/>
            <person name="Submissions S."/>
        </authorList>
    </citation>
    <scope>NUCLEOTIDE SEQUENCE</scope>
    <source>
        <strain evidence="9">DSM 1682</strain>
    </source>
</reference>
<evidence type="ECO:0000313" key="9">
    <source>
        <dbReference type="EMBL" id="SHE86680.1"/>
    </source>
</evidence>
<dbReference type="PANTHER" id="PTHR36531:SF6">
    <property type="entry name" value="DNA REPLICATION ATP-DEPENDENT HELICASE_NUCLEASE DNA2"/>
    <property type="match status" value="1"/>
</dbReference>
<dbReference type="Proteomes" id="UP000068026">
    <property type="component" value="Chromosome"/>
</dbReference>
<evidence type="ECO:0000256" key="1">
    <source>
        <dbReference type="ARBA" id="ARBA00001966"/>
    </source>
</evidence>
<accession>A0A110A772</accession>
<dbReference type="EMBL" id="FQUA01000009">
    <property type="protein sequence ID" value="SHE86680.1"/>
    <property type="molecule type" value="Genomic_DNA"/>
</dbReference>
<dbReference type="GO" id="GO:0004527">
    <property type="term" value="F:exonuclease activity"/>
    <property type="evidence" value="ECO:0007669"/>
    <property type="project" value="UniProtKB-KW"/>
</dbReference>
<reference evidence="11" key="3">
    <citation type="submission" date="2016-11" db="EMBL/GenBank/DDBJ databases">
        <authorList>
            <person name="Jaros S."/>
            <person name="Januszkiewicz K."/>
            <person name="Wedrychowicz H."/>
        </authorList>
    </citation>
    <scope>NUCLEOTIDE SEQUENCE [LARGE SCALE GENOMIC DNA]</scope>
    <source>
        <strain evidence="11">DSM 1682</strain>
    </source>
</reference>
<keyword evidence="7" id="KW-0472">Membrane</keyword>
<dbReference type="EMBL" id="CP014223">
    <property type="protein sequence ID" value="AMJ41587.1"/>
    <property type="molecule type" value="Genomic_DNA"/>
</dbReference>